<dbReference type="PANTHER" id="PTHR37487">
    <property type="entry name" value="CHROMOSOME 1, WHOLE GENOME SHOTGUN SEQUENCE"/>
    <property type="match status" value="1"/>
</dbReference>
<gene>
    <name evidence="1" type="ORF">BCR39DRAFT_471893</name>
</gene>
<dbReference type="EMBL" id="MCFC01000062">
    <property type="protein sequence ID" value="ORY24966.1"/>
    <property type="molecule type" value="Genomic_DNA"/>
</dbReference>
<dbReference type="OrthoDB" id="3259746at2759"/>
<dbReference type="PANTHER" id="PTHR37487:SF2">
    <property type="entry name" value="EXPRESSED PROTEIN"/>
    <property type="match status" value="1"/>
</dbReference>
<comment type="caution">
    <text evidence="1">The sequence shown here is derived from an EMBL/GenBank/DDBJ whole genome shotgun (WGS) entry which is preliminary data.</text>
</comment>
<accession>A0A1Y2AR66</accession>
<evidence type="ECO:0000313" key="1">
    <source>
        <dbReference type="EMBL" id="ORY24966.1"/>
    </source>
</evidence>
<sequence>MIALVAISSTNASVVLAKRSEAGGILAGAPVSNITVYIDTLAECGWTTISWTGAVAPVSLMIGLGGYYVGTTTLETHDDLNDPEYGWTVSQPSGEDMIFQITDANGQIGYIQNQQVTAGDGWCLSSSSSSSVVASTSTGTDSVGKSYLYIK</sequence>
<proteinExistence type="predicted"/>
<protein>
    <submittedName>
        <fullName evidence="1">Uncharacterized protein</fullName>
    </submittedName>
</protein>
<reference evidence="1 2" key="1">
    <citation type="submission" date="2016-07" db="EMBL/GenBank/DDBJ databases">
        <title>Pervasive Adenine N6-methylation of Active Genes in Fungi.</title>
        <authorList>
            <consortium name="DOE Joint Genome Institute"/>
            <person name="Mondo S.J."/>
            <person name="Dannebaum R.O."/>
            <person name="Kuo R.C."/>
            <person name="Labutti K."/>
            <person name="Haridas S."/>
            <person name="Kuo A."/>
            <person name="Salamov A."/>
            <person name="Ahrendt S.R."/>
            <person name="Lipzen A."/>
            <person name="Sullivan W."/>
            <person name="Andreopoulos W.B."/>
            <person name="Clum A."/>
            <person name="Lindquist E."/>
            <person name="Daum C."/>
            <person name="Ramamoorthy G.K."/>
            <person name="Gryganskyi A."/>
            <person name="Culley D."/>
            <person name="Magnuson J.K."/>
            <person name="James T.Y."/>
            <person name="O'Malley M.A."/>
            <person name="Stajich J.E."/>
            <person name="Spatafora J.W."/>
            <person name="Visel A."/>
            <person name="Grigoriev I.V."/>
        </authorList>
    </citation>
    <scope>NUCLEOTIDE SEQUENCE [LARGE SCALE GENOMIC DNA]</scope>
    <source>
        <strain evidence="1 2">68-887.2</strain>
    </source>
</reference>
<dbReference type="InParanoid" id="A0A1Y2AR66"/>
<organism evidence="1 2">
    <name type="scientific">Naematelia encephala</name>
    <dbReference type="NCBI Taxonomy" id="71784"/>
    <lineage>
        <taxon>Eukaryota</taxon>
        <taxon>Fungi</taxon>
        <taxon>Dikarya</taxon>
        <taxon>Basidiomycota</taxon>
        <taxon>Agaricomycotina</taxon>
        <taxon>Tremellomycetes</taxon>
        <taxon>Tremellales</taxon>
        <taxon>Naemateliaceae</taxon>
        <taxon>Naematelia</taxon>
    </lineage>
</organism>
<evidence type="ECO:0000313" key="2">
    <source>
        <dbReference type="Proteomes" id="UP000193986"/>
    </source>
</evidence>
<dbReference type="Proteomes" id="UP000193986">
    <property type="component" value="Unassembled WGS sequence"/>
</dbReference>
<name>A0A1Y2AR66_9TREE</name>
<keyword evidence="2" id="KW-1185">Reference proteome</keyword>
<dbReference type="AlphaFoldDB" id="A0A1Y2AR66"/>